<evidence type="ECO:0000256" key="10">
    <source>
        <dbReference type="ARBA" id="ARBA00023098"/>
    </source>
</evidence>
<dbReference type="Pfam" id="PF00487">
    <property type="entry name" value="FA_desaturase"/>
    <property type="match status" value="1"/>
</dbReference>
<proteinExistence type="inferred from homology"/>
<dbReference type="PANTHER" id="PTHR11351">
    <property type="entry name" value="ACYL-COA DESATURASE"/>
    <property type="match status" value="1"/>
</dbReference>
<keyword evidence="8 13" id="KW-0560">Oxidoreductase</keyword>
<keyword evidence="4 13" id="KW-0812">Transmembrane</keyword>
<evidence type="ECO:0000256" key="3">
    <source>
        <dbReference type="ARBA" id="ARBA00022516"/>
    </source>
</evidence>
<keyword evidence="9" id="KW-0408">Iron</keyword>
<name>A0A6L2PSZ3_COPFO</name>
<dbReference type="PANTHER" id="PTHR11351:SF98">
    <property type="entry name" value="RE43130P"/>
    <property type="match status" value="1"/>
</dbReference>
<dbReference type="InterPro" id="IPR001522">
    <property type="entry name" value="FADS-1_CS"/>
</dbReference>
<protein>
    <recommendedName>
        <fullName evidence="16">Fatty acid desaturase domain-containing protein</fullName>
    </recommendedName>
</protein>
<evidence type="ECO:0000256" key="14">
    <source>
        <dbReference type="SAM" id="MobiDB-lite"/>
    </source>
</evidence>
<keyword evidence="6" id="KW-0276">Fatty acid metabolism</keyword>
<gene>
    <name evidence="17" type="ORF">Cfor_04410</name>
</gene>
<evidence type="ECO:0000256" key="13">
    <source>
        <dbReference type="RuleBase" id="RU000581"/>
    </source>
</evidence>
<dbReference type="OrthoDB" id="10260134at2759"/>
<evidence type="ECO:0000256" key="9">
    <source>
        <dbReference type="ARBA" id="ARBA00023004"/>
    </source>
</evidence>
<evidence type="ECO:0000256" key="11">
    <source>
        <dbReference type="ARBA" id="ARBA00023136"/>
    </source>
</evidence>
<dbReference type="Proteomes" id="UP000502823">
    <property type="component" value="Unassembled WGS sequence"/>
</dbReference>
<dbReference type="CDD" id="cd03505">
    <property type="entry name" value="Delta9-FADS-like"/>
    <property type="match status" value="1"/>
</dbReference>
<evidence type="ECO:0000256" key="5">
    <source>
        <dbReference type="ARBA" id="ARBA00022723"/>
    </source>
</evidence>
<comment type="caution">
    <text evidence="17">The sequence shown here is derived from an EMBL/GenBank/DDBJ whole genome shotgun (WGS) entry which is preliminary data.</text>
</comment>
<comment type="cofactor">
    <cofactor evidence="13">
        <name>Fe(2+)</name>
        <dbReference type="ChEBI" id="CHEBI:29033"/>
    </cofactor>
</comment>
<organism evidence="17 18">
    <name type="scientific">Coptotermes formosanus</name>
    <name type="common">Formosan subterranean termite</name>
    <dbReference type="NCBI Taxonomy" id="36987"/>
    <lineage>
        <taxon>Eukaryota</taxon>
        <taxon>Metazoa</taxon>
        <taxon>Ecdysozoa</taxon>
        <taxon>Arthropoda</taxon>
        <taxon>Hexapoda</taxon>
        <taxon>Insecta</taxon>
        <taxon>Pterygota</taxon>
        <taxon>Neoptera</taxon>
        <taxon>Polyneoptera</taxon>
        <taxon>Dictyoptera</taxon>
        <taxon>Blattodea</taxon>
        <taxon>Blattoidea</taxon>
        <taxon>Termitoidae</taxon>
        <taxon>Rhinotermitidae</taxon>
        <taxon>Coptotermes</taxon>
    </lineage>
</organism>
<keyword evidence="18" id="KW-1185">Reference proteome</keyword>
<evidence type="ECO:0000313" key="18">
    <source>
        <dbReference type="Proteomes" id="UP000502823"/>
    </source>
</evidence>
<dbReference type="PRINTS" id="PR00075">
    <property type="entry name" value="FACDDSATRASE"/>
</dbReference>
<evidence type="ECO:0000256" key="12">
    <source>
        <dbReference type="ARBA" id="ARBA00023160"/>
    </source>
</evidence>
<accession>A0A6L2PSZ3</accession>
<evidence type="ECO:0000256" key="15">
    <source>
        <dbReference type="SAM" id="Phobius"/>
    </source>
</evidence>
<dbReference type="AlphaFoldDB" id="A0A6L2PSZ3"/>
<feature type="region of interest" description="Disordered" evidence="14">
    <location>
        <begin position="329"/>
        <end position="351"/>
    </location>
</feature>
<feature type="transmembrane region" description="Helical" evidence="15">
    <location>
        <begin position="46"/>
        <end position="68"/>
    </location>
</feature>
<evidence type="ECO:0000259" key="16">
    <source>
        <dbReference type="Pfam" id="PF00487"/>
    </source>
</evidence>
<keyword evidence="12 13" id="KW-0275">Fatty acid biosynthesis</keyword>
<keyword evidence="11 15" id="KW-0472">Membrane</keyword>
<feature type="transmembrane region" description="Helical" evidence="15">
    <location>
        <begin position="219"/>
        <end position="238"/>
    </location>
</feature>
<comment type="similarity">
    <text evidence="2 13">Belongs to the fatty acid desaturase type 1 family.</text>
</comment>
<comment type="subcellular location">
    <subcellularLocation>
        <location evidence="1">Membrane</location>
        <topology evidence="1">Multi-pass membrane protein</topology>
    </subcellularLocation>
</comment>
<sequence length="383" mass="43659">MGSTLVTTATTSLRDSTSEVSSDADGKYAVTEAKASDDKRVERKIVWRNVILFMYVHVAALYGLYLGIVKAKGLTVVCGLLYGACGGLGITAGAHRLWAHRSYKAKWQLRVILGVFQTIAFQNHIYEWSRDHRVHHKFSETDADPHNAKRGFFFSHVGWLLLKKHPDVRNKGKAVDMSDLEKDFVVVFQRRYYALLMPLLTFIIPTIGPVYLWNEDPWVAWYLTVFRWVLSLHCTWLVNSAAHMWGNKPYDKSISPSENISVAILAYGEGFHNYHHVFPYDYKTAELGDYMFNPTTAFIDFFARIGWAYSLKTMSKETILKRIARTGDGTHKFSSKMNSAENADSNADKRRDSHEDHLWGWGDADMKTEDYKFVSVLGSEDAG</sequence>
<dbReference type="PROSITE" id="PS00476">
    <property type="entry name" value="FATTY_ACID_DESATUR_1"/>
    <property type="match status" value="1"/>
</dbReference>
<evidence type="ECO:0000256" key="4">
    <source>
        <dbReference type="ARBA" id="ARBA00022692"/>
    </source>
</evidence>
<dbReference type="GO" id="GO:0004768">
    <property type="term" value="F:stearoyl-CoA 9-desaturase activity"/>
    <property type="evidence" value="ECO:0007669"/>
    <property type="project" value="TreeGrafter"/>
</dbReference>
<feature type="transmembrane region" description="Helical" evidence="15">
    <location>
        <begin position="74"/>
        <end position="98"/>
    </location>
</feature>
<evidence type="ECO:0000313" key="17">
    <source>
        <dbReference type="EMBL" id="GFG35616.1"/>
    </source>
</evidence>
<feature type="transmembrane region" description="Helical" evidence="15">
    <location>
        <begin position="192"/>
        <end position="213"/>
    </location>
</feature>
<dbReference type="GO" id="GO:0005506">
    <property type="term" value="F:iron ion binding"/>
    <property type="evidence" value="ECO:0007669"/>
    <property type="project" value="TreeGrafter"/>
</dbReference>
<evidence type="ECO:0000256" key="6">
    <source>
        <dbReference type="ARBA" id="ARBA00022832"/>
    </source>
</evidence>
<evidence type="ECO:0000256" key="1">
    <source>
        <dbReference type="ARBA" id="ARBA00004141"/>
    </source>
</evidence>
<dbReference type="FunCoup" id="A0A6L2PSZ3">
    <property type="interactions" value="444"/>
</dbReference>
<reference evidence="18" key="1">
    <citation type="submission" date="2020-01" db="EMBL/GenBank/DDBJ databases">
        <title>Draft genome sequence of the Termite Coptotermes fromosanus.</title>
        <authorList>
            <person name="Itakura S."/>
            <person name="Yosikawa Y."/>
            <person name="Umezawa K."/>
        </authorList>
    </citation>
    <scope>NUCLEOTIDE SEQUENCE [LARGE SCALE GENOMIC DNA]</scope>
</reference>
<comment type="domain">
    <text evidence="13">The histidine box domains are involved in binding the catalytic metal ions.</text>
</comment>
<keyword evidence="7 15" id="KW-1133">Transmembrane helix</keyword>
<feature type="domain" description="Fatty acid desaturase" evidence="16">
    <location>
        <begin position="76"/>
        <end position="280"/>
    </location>
</feature>
<dbReference type="GO" id="GO:0005789">
    <property type="term" value="C:endoplasmic reticulum membrane"/>
    <property type="evidence" value="ECO:0007669"/>
    <property type="project" value="TreeGrafter"/>
</dbReference>
<evidence type="ECO:0000256" key="2">
    <source>
        <dbReference type="ARBA" id="ARBA00009295"/>
    </source>
</evidence>
<dbReference type="InterPro" id="IPR005804">
    <property type="entry name" value="FA_desaturase_dom"/>
</dbReference>
<keyword evidence="3 13" id="KW-0444">Lipid biosynthesis</keyword>
<dbReference type="InParanoid" id="A0A6L2PSZ3"/>
<feature type="compositionally biased region" description="Polar residues" evidence="14">
    <location>
        <begin position="335"/>
        <end position="345"/>
    </location>
</feature>
<evidence type="ECO:0000256" key="7">
    <source>
        <dbReference type="ARBA" id="ARBA00022989"/>
    </source>
</evidence>
<dbReference type="GO" id="GO:0006636">
    <property type="term" value="P:unsaturated fatty acid biosynthetic process"/>
    <property type="evidence" value="ECO:0007669"/>
    <property type="project" value="TreeGrafter"/>
</dbReference>
<keyword evidence="5" id="KW-0479">Metal-binding</keyword>
<evidence type="ECO:0000256" key="8">
    <source>
        <dbReference type="ARBA" id="ARBA00023002"/>
    </source>
</evidence>
<dbReference type="EMBL" id="BLKM01000559">
    <property type="protein sequence ID" value="GFG35616.1"/>
    <property type="molecule type" value="Genomic_DNA"/>
</dbReference>
<keyword evidence="10" id="KW-0443">Lipid metabolism</keyword>
<dbReference type="InterPro" id="IPR015876">
    <property type="entry name" value="Acyl-CoA_DS"/>
</dbReference>